<feature type="chain" id="PRO_5042014824" description="Lipoprotein" evidence="1">
    <location>
        <begin position="17"/>
        <end position="111"/>
    </location>
</feature>
<feature type="signal peptide" evidence="1">
    <location>
        <begin position="1"/>
        <end position="16"/>
    </location>
</feature>
<comment type="caution">
    <text evidence="2">The sequence shown here is derived from an EMBL/GenBank/DDBJ whole genome shotgun (WGS) entry which is preliminary data.</text>
</comment>
<accession>A0AAE3LJR5</accession>
<evidence type="ECO:0000256" key="1">
    <source>
        <dbReference type="SAM" id="SignalP"/>
    </source>
</evidence>
<keyword evidence="3" id="KW-1185">Reference proteome</keyword>
<keyword evidence="1" id="KW-0732">Signal</keyword>
<dbReference type="Proteomes" id="UP001209317">
    <property type="component" value="Unassembled WGS sequence"/>
</dbReference>
<organism evidence="2 3">
    <name type="scientific">Haoranjiania flava</name>
    <dbReference type="NCBI Taxonomy" id="1856322"/>
    <lineage>
        <taxon>Bacteria</taxon>
        <taxon>Pseudomonadati</taxon>
        <taxon>Bacteroidota</taxon>
        <taxon>Chitinophagia</taxon>
        <taxon>Chitinophagales</taxon>
        <taxon>Chitinophagaceae</taxon>
        <taxon>Haoranjiania</taxon>
    </lineage>
</organism>
<dbReference type="EMBL" id="JAOTPL010000006">
    <property type="protein sequence ID" value="MCU7694032.1"/>
    <property type="molecule type" value="Genomic_DNA"/>
</dbReference>
<gene>
    <name evidence="2" type="ORF">OD355_05815</name>
</gene>
<reference evidence="2" key="1">
    <citation type="submission" date="2022-10" db="EMBL/GenBank/DDBJ databases">
        <authorList>
            <person name="Kim H.S."/>
            <person name="Kim J.-S."/>
            <person name="Suh M.K."/>
            <person name="Eom M.K."/>
            <person name="Lee J.-S."/>
        </authorList>
    </citation>
    <scope>NUCLEOTIDE SEQUENCE</scope>
    <source>
        <strain evidence="2">LIP-5</strain>
    </source>
</reference>
<evidence type="ECO:0000313" key="2">
    <source>
        <dbReference type="EMBL" id="MCU7694032.1"/>
    </source>
</evidence>
<proteinExistence type="predicted"/>
<evidence type="ECO:0000313" key="3">
    <source>
        <dbReference type="Proteomes" id="UP001209317"/>
    </source>
</evidence>
<dbReference type="AlphaFoldDB" id="A0AAE3LJR5"/>
<sequence>MHIKKLALLAIPVLLAACESLDQSPEVSIQAKDGNVNVNSSGLEKATDSTLKGPASINISKDGNVSVNGKNVGINVDSGGLNVKMKDGKGVQIDSGKIKVNIGGIKVDIQK</sequence>
<dbReference type="RefSeq" id="WP_263037520.1">
    <property type="nucleotide sequence ID" value="NZ_JAOTPL010000006.1"/>
</dbReference>
<dbReference type="PROSITE" id="PS51257">
    <property type="entry name" value="PROKAR_LIPOPROTEIN"/>
    <property type="match status" value="1"/>
</dbReference>
<evidence type="ECO:0008006" key="4">
    <source>
        <dbReference type="Google" id="ProtNLM"/>
    </source>
</evidence>
<protein>
    <recommendedName>
        <fullName evidence="4">Lipoprotein</fullName>
    </recommendedName>
</protein>
<name>A0AAE3LJR5_9BACT</name>